<comment type="caution">
    <text evidence="1">The sequence shown here is derived from an EMBL/GenBank/DDBJ whole genome shotgun (WGS) entry which is preliminary data.</text>
</comment>
<dbReference type="RefSeq" id="WP_229706230.1">
    <property type="nucleotide sequence ID" value="NZ_BMNP01000025.1"/>
</dbReference>
<accession>A0A840DU39</accession>
<organism evidence="1 2">
    <name type="scientific">Anoxybacteroides voinovskiense</name>
    <dbReference type="NCBI Taxonomy" id="230470"/>
    <lineage>
        <taxon>Bacteria</taxon>
        <taxon>Bacillati</taxon>
        <taxon>Bacillota</taxon>
        <taxon>Bacilli</taxon>
        <taxon>Bacillales</taxon>
        <taxon>Anoxybacillaceae</taxon>
        <taxon>Anoxybacteroides</taxon>
    </lineage>
</organism>
<reference evidence="1 2" key="1">
    <citation type="submission" date="2020-08" db="EMBL/GenBank/DDBJ databases">
        <title>Genomic Encyclopedia of Type Strains, Phase IV (KMG-IV): sequencing the most valuable type-strain genomes for metagenomic binning, comparative biology and taxonomic classification.</title>
        <authorList>
            <person name="Goeker M."/>
        </authorList>
    </citation>
    <scope>NUCLEOTIDE SEQUENCE [LARGE SCALE GENOMIC DNA]</scope>
    <source>
        <strain evidence="1 2">DSM 17075</strain>
    </source>
</reference>
<protein>
    <submittedName>
        <fullName evidence="1">Uncharacterized protein</fullName>
    </submittedName>
</protein>
<gene>
    <name evidence="1" type="ORF">GGR02_002843</name>
</gene>
<proteinExistence type="predicted"/>
<evidence type="ECO:0000313" key="2">
    <source>
        <dbReference type="Proteomes" id="UP000559598"/>
    </source>
</evidence>
<dbReference type="EMBL" id="JACIDE010000024">
    <property type="protein sequence ID" value="MBB4075042.1"/>
    <property type="molecule type" value="Genomic_DNA"/>
</dbReference>
<sequence length="98" mass="11889">MKRKRKGDERMKWAELRERYPNQFVLVEAMAAYSKDKKRMIEDVSLIGQYESVSSAWEKYKEIHRAFPERELYIFHTSKEQMEVEEQYFTGIRGSVCR</sequence>
<dbReference type="Proteomes" id="UP000559598">
    <property type="component" value="Unassembled WGS sequence"/>
</dbReference>
<name>A0A840DU39_9BACL</name>
<dbReference type="AlphaFoldDB" id="A0A840DU39"/>
<evidence type="ECO:0000313" key="1">
    <source>
        <dbReference type="EMBL" id="MBB4075042.1"/>
    </source>
</evidence>
<keyword evidence="2" id="KW-1185">Reference proteome</keyword>